<feature type="transmembrane region" description="Helical" evidence="1">
    <location>
        <begin position="20"/>
        <end position="42"/>
    </location>
</feature>
<name>A0A5R9GWX2_9PROT</name>
<dbReference type="EMBL" id="VBRY01000005">
    <property type="protein sequence ID" value="TLS67584.1"/>
    <property type="molecule type" value="Genomic_DNA"/>
</dbReference>
<evidence type="ECO:0000313" key="3">
    <source>
        <dbReference type="Proteomes" id="UP000306585"/>
    </source>
</evidence>
<evidence type="ECO:0000256" key="1">
    <source>
        <dbReference type="SAM" id="Phobius"/>
    </source>
</evidence>
<feature type="transmembrane region" description="Helical" evidence="1">
    <location>
        <begin position="190"/>
        <end position="208"/>
    </location>
</feature>
<keyword evidence="1" id="KW-1133">Transmembrane helix</keyword>
<dbReference type="Proteomes" id="UP000306585">
    <property type="component" value="Unassembled WGS sequence"/>
</dbReference>
<feature type="transmembrane region" description="Helical" evidence="1">
    <location>
        <begin position="220"/>
        <end position="238"/>
    </location>
</feature>
<accession>A0A5R9GWX2</accession>
<feature type="transmembrane region" description="Helical" evidence="1">
    <location>
        <begin position="250"/>
        <end position="270"/>
    </location>
</feature>
<comment type="caution">
    <text evidence="2">The sequence shown here is derived from an EMBL/GenBank/DDBJ whole genome shotgun (WGS) entry which is preliminary data.</text>
</comment>
<feature type="transmembrane region" description="Helical" evidence="1">
    <location>
        <begin position="355"/>
        <end position="373"/>
    </location>
</feature>
<keyword evidence="1" id="KW-0472">Membrane</keyword>
<dbReference type="RefSeq" id="WP_138239017.1">
    <property type="nucleotide sequence ID" value="NZ_VBRY01000005.1"/>
</dbReference>
<feature type="transmembrane region" description="Helical" evidence="1">
    <location>
        <begin position="48"/>
        <end position="69"/>
    </location>
</feature>
<keyword evidence="1" id="KW-0812">Transmembrane</keyword>
<organism evidence="2 3">
    <name type="scientific">Mariprofundus erugo</name>
    <dbReference type="NCBI Taxonomy" id="2528639"/>
    <lineage>
        <taxon>Bacteria</taxon>
        <taxon>Pseudomonadati</taxon>
        <taxon>Pseudomonadota</taxon>
        <taxon>Candidatius Mariprofundia</taxon>
        <taxon>Mariprofundales</taxon>
        <taxon>Mariprofundaceae</taxon>
        <taxon>Mariprofundus</taxon>
    </lineage>
</organism>
<evidence type="ECO:0000313" key="2">
    <source>
        <dbReference type="EMBL" id="TLS67584.1"/>
    </source>
</evidence>
<dbReference type="AlphaFoldDB" id="A0A5R9GWX2"/>
<proteinExistence type="predicted"/>
<feature type="transmembrane region" description="Helical" evidence="1">
    <location>
        <begin position="101"/>
        <end position="118"/>
    </location>
</feature>
<sequence length="400" mass="44730">MIAPRHQISRASVLSAGKAYATAFTLIALSIVLSGMFFLLVGNSTIMSSYYALTALAIGSLLIWISYGFWQLKAWAYKWTAIVCGVVVLIDVMRIANGTTVANVLTMLWAIGTFLFLMKRKTRILFGFITLAEDERQHESGRDFDIESLRNDLQHLSVAGVLKFCARWLRRVLWALTHPGSVIHDFNIKIIRMIAFFVAIVGLLIFGIGNQKTNMNNGLISNWTVDFVLLECIAYGFLRQKTWAFKATKAACILLILITLNLALFGRAPVQNPMEIKSVVAIIFLCLAGTLIFLGRRETRILYGIPVPSESEKMIRAEYQDSVPRPAGVMGWLQATEFWQRMIVRALKRQESKNIYILILIATSMISLHNYQYKYADPDFGTDGQAGGGTHGGISRGKKS</sequence>
<gene>
    <name evidence="2" type="ORF">FEF65_06625</name>
</gene>
<protein>
    <submittedName>
        <fullName evidence="2">Uncharacterized protein</fullName>
    </submittedName>
</protein>
<keyword evidence="3" id="KW-1185">Reference proteome</keyword>
<reference evidence="2 3" key="1">
    <citation type="journal article" date="2019" name="Appl. Environ. Microbiol.">
        <title>Environmental Evidence and Genomic Insight of Iron-oxidizing Bacteria Preference Towards More Corrosion Resistant Stainless Steel at Higher Salinities.</title>
        <authorList>
            <person name="Garrison C.E."/>
            <person name="Price K.A."/>
            <person name="Field E.K."/>
        </authorList>
    </citation>
    <scope>NUCLEOTIDE SEQUENCE [LARGE SCALE GENOMIC DNA]</scope>
    <source>
        <strain evidence="2 3">P3</strain>
    </source>
</reference>
<feature type="transmembrane region" description="Helical" evidence="1">
    <location>
        <begin position="276"/>
        <end position="294"/>
    </location>
</feature>